<accession>A0A9J5Z2E4</accession>
<evidence type="ECO:0000313" key="1">
    <source>
        <dbReference type="EMBL" id="KAG5606079.1"/>
    </source>
</evidence>
<dbReference type="OrthoDB" id="1935089at2759"/>
<dbReference type="EMBL" id="JACXVP010000005">
    <property type="protein sequence ID" value="KAG5606079.1"/>
    <property type="molecule type" value="Genomic_DNA"/>
</dbReference>
<dbReference type="AlphaFoldDB" id="A0A9J5Z2E4"/>
<evidence type="ECO:0000313" key="2">
    <source>
        <dbReference type="Proteomes" id="UP000824120"/>
    </source>
</evidence>
<proteinExistence type="predicted"/>
<dbReference type="Proteomes" id="UP000824120">
    <property type="component" value="Chromosome 5"/>
</dbReference>
<name>A0A9J5Z2E4_SOLCO</name>
<reference evidence="1 2" key="1">
    <citation type="submission" date="2020-09" db="EMBL/GenBank/DDBJ databases">
        <title>De no assembly of potato wild relative species, Solanum commersonii.</title>
        <authorList>
            <person name="Cho K."/>
        </authorList>
    </citation>
    <scope>NUCLEOTIDE SEQUENCE [LARGE SCALE GENOMIC DNA]</scope>
    <source>
        <strain evidence="1">LZ3.2</strain>
        <tissue evidence="1">Leaf</tissue>
    </source>
</reference>
<sequence length="229" mass="27146">MGSDHYPLLMEMTARPDNCIKYFRFLNCWVEQPLFEKTVTTCWVEQPLFEKTVTTCWNRPVEGSPITWSKMQFGDIYAKVKEFEERVKVAKDNLLQNNTEKHREELHSINAEYIRYMKLEEAILKQKSQLQWFQEGDGNSKYFHAFIRGRKKRLFIHKILNDNDEWIQGEETMINELPMECIPRIVNQEHNDSLKETPSIDELKEVVFSMNPNSTAGLDGMNGYFFQKC</sequence>
<protein>
    <submittedName>
        <fullName evidence="1">Uncharacterized protein</fullName>
    </submittedName>
</protein>
<comment type="caution">
    <text evidence="1">The sequence shown here is derived from an EMBL/GenBank/DDBJ whole genome shotgun (WGS) entry which is preliminary data.</text>
</comment>
<organism evidence="1 2">
    <name type="scientific">Solanum commersonii</name>
    <name type="common">Commerson's wild potato</name>
    <name type="synonym">Commerson's nightshade</name>
    <dbReference type="NCBI Taxonomy" id="4109"/>
    <lineage>
        <taxon>Eukaryota</taxon>
        <taxon>Viridiplantae</taxon>
        <taxon>Streptophyta</taxon>
        <taxon>Embryophyta</taxon>
        <taxon>Tracheophyta</taxon>
        <taxon>Spermatophyta</taxon>
        <taxon>Magnoliopsida</taxon>
        <taxon>eudicotyledons</taxon>
        <taxon>Gunneridae</taxon>
        <taxon>Pentapetalae</taxon>
        <taxon>asterids</taxon>
        <taxon>lamiids</taxon>
        <taxon>Solanales</taxon>
        <taxon>Solanaceae</taxon>
        <taxon>Solanoideae</taxon>
        <taxon>Solaneae</taxon>
        <taxon>Solanum</taxon>
    </lineage>
</organism>
<keyword evidence="2" id="KW-1185">Reference proteome</keyword>
<gene>
    <name evidence="1" type="ORF">H5410_027571</name>
</gene>